<dbReference type="InterPro" id="IPR045851">
    <property type="entry name" value="AMP-bd_C_sf"/>
</dbReference>
<evidence type="ECO:0000313" key="1">
    <source>
        <dbReference type="EMBL" id="KUL54810.1"/>
    </source>
</evidence>
<accession>A0A0X3WCY3</accession>
<dbReference type="EMBL" id="LLZJ01000288">
    <property type="protein sequence ID" value="KUL54810.1"/>
    <property type="molecule type" value="Genomic_DNA"/>
</dbReference>
<reference evidence="2" key="1">
    <citation type="submission" date="2015-10" db="EMBL/GenBank/DDBJ databases">
        <authorList>
            <person name="Ju K.-S."/>
            <person name="Doroghazi J.R."/>
            <person name="Metcalf W.W."/>
        </authorList>
    </citation>
    <scope>NUCLEOTIDE SEQUENCE [LARGE SCALE GENOMIC DNA]</scope>
    <source>
        <strain evidence="2">NRRL F-8817</strain>
    </source>
</reference>
<dbReference type="Gene3D" id="3.30.300.30">
    <property type="match status" value="1"/>
</dbReference>
<dbReference type="RefSeq" id="WP_059145555.1">
    <property type="nucleotide sequence ID" value="NZ_LLZJ01000288.1"/>
</dbReference>
<evidence type="ECO:0008006" key="3">
    <source>
        <dbReference type="Google" id="ProtNLM"/>
    </source>
</evidence>
<comment type="caution">
    <text evidence="1">The sequence shown here is derived from an EMBL/GenBank/DDBJ whole genome shotgun (WGS) entry which is preliminary data.</text>
</comment>
<gene>
    <name evidence="1" type="ORF">ADL28_22485</name>
</gene>
<evidence type="ECO:0000313" key="2">
    <source>
        <dbReference type="Proteomes" id="UP000053413"/>
    </source>
</evidence>
<protein>
    <recommendedName>
        <fullName evidence="3">AMP-binding enzyme C-terminal domain-containing protein</fullName>
    </recommendedName>
</protein>
<dbReference type="Proteomes" id="UP000053413">
    <property type="component" value="Unassembled WGS sequence"/>
</dbReference>
<sequence>MRETHQPDPRRLVDRDGAEQAAVVVEITARTLAQTTADQFAERVRDVVWDRCQLPVAEVAVVRRGALARASSGKTQRSENRRLLETGGLDGDRFWLACAPDGTSRCRAHLMRGQSLRQVRSDRWCG</sequence>
<dbReference type="AlphaFoldDB" id="A0A0X3WCY3"/>
<organism evidence="1 2">
    <name type="scientific">Streptomyces violaceusniger</name>
    <dbReference type="NCBI Taxonomy" id="68280"/>
    <lineage>
        <taxon>Bacteria</taxon>
        <taxon>Bacillati</taxon>
        <taxon>Actinomycetota</taxon>
        <taxon>Actinomycetes</taxon>
        <taxon>Kitasatosporales</taxon>
        <taxon>Streptomycetaceae</taxon>
        <taxon>Streptomyces</taxon>
        <taxon>Streptomyces violaceusniger group</taxon>
    </lineage>
</organism>
<name>A0A0X3WCY3_STRVO</name>
<proteinExistence type="predicted"/>